<keyword evidence="1" id="KW-0732">Signal</keyword>
<dbReference type="EMBL" id="JAUHHV010000004">
    <property type="protein sequence ID" value="KAK1426580.1"/>
    <property type="molecule type" value="Genomic_DNA"/>
</dbReference>
<dbReference type="Proteomes" id="UP001229421">
    <property type="component" value="Unassembled WGS sequence"/>
</dbReference>
<keyword evidence="3" id="KW-1185">Reference proteome</keyword>
<feature type="chain" id="PRO_5041984527" evidence="1">
    <location>
        <begin position="20"/>
        <end position="68"/>
    </location>
</feature>
<protein>
    <submittedName>
        <fullName evidence="2">Uncharacterized protein</fullName>
    </submittedName>
</protein>
<comment type="caution">
    <text evidence="2">The sequence shown here is derived from an EMBL/GenBank/DDBJ whole genome shotgun (WGS) entry which is preliminary data.</text>
</comment>
<dbReference type="AlphaFoldDB" id="A0AAD8KVL7"/>
<evidence type="ECO:0000256" key="1">
    <source>
        <dbReference type="SAM" id="SignalP"/>
    </source>
</evidence>
<name>A0AAD8KVL7_TARER</name>
<reference evidence="2" key="1">
    <citation type="journal article" date="2023" name="bioRxiv">
        <title>Improved chromosome-level genome assembly for marigold (Tagetes erecta).</title>
        <authorList>
            <person name="Jiang F."/>
            <person name="Yuan L."/>
            <person name="Wang S."/>
            <person name="Wang H."/>
            <person name="Xu D."/>
            <person name="Wang A."/>
            <person name="Fan W."/>
        </authorList>
    </citation>
    <scope>NUCLEOTIDE SEQUENCE</scope>
    <source>
        <strain evidence="2">WSJ</strain>
        <tissue evidence="2">Leaf</tissue>
    </source>
</reference>
<accession>A0AAD8KVL7</accession>
<proteinExistence type="predicted"/>
<feature type="signal peptide" evidence="1">
    <location>
        <begin position="1"/>
        <end position="19"/>
    </location>
</feature>
<gene>
    <name evidence="2" type="ORF">QVD17_15256</name>
</gene>
<evidence type="ECO:0000313" key="3">
    <source>
        <dbReference type="Proteomes" id="UP001229421"/>
    </source>
</evidence>
<evidence type="ECO:0000313" key="2">
    <source>
        <dbReference type="EMBL" id="KAK1426580.1"/>
    </source>
</evidence>
<organism evidence="2 3">
    <name type="scientific">Tagetes erecta</name>
    <name type="common">African marigold</name>
    <dbReference type="NCBI Taxonomy" id="13708"/>
    <lineage>
        <taxon>Eukaryota</taxon>
        <taxon>Viridiplantae</taxon>
        <taxon>Streptophyta</taxon>
        <taxon>Embryophyta</taxon>
        <taxon>Tracheophyta</taxon>
        <taxon>Spermatophyta</taxon>
        <taxon>Magnoliopsida</taxon>
        <taxon>eudicotyledons</taxon>
        <taxon>Gunneridae</taxon>
        <taxon>Pentapetalae</taxon>
        <taxon>asterids</taxon>
        <taxon>campanulids</taxon>
        <taxon>Asterales</taxon>
        <taxon>Asteraceae</taxon>
        <taxon>Asteroideae</taxon>
        <taxon>Heliantheae alliance</taxon>
        <taxon>Tageteae</taxon>
        <taxon>Tagetes</taxon>
    </lineage>
</organism>
<sequence>MHLHPLYTLHLLLLHLFNSPPVPFNSHLFSLFILLKFYSQENCRHLFNGNNSFTLQNLPTFHFTGLLI</sequence>